<dbReference type="AlphaFoldDB" id="C4GGW5"/>
<keyword evidence="1 5" id="KW-0963">Cytoplasm</keyword>
<evidence type="ECO:0000313" key="11">
    <source>
        <dbReference type="Proteomes" id="UP000003009"/>
    </source>
</evidence>
<dbReference type="Gene3D" id="2.40.50.1010">
    <property type="match status" value="1"/>
</dbReference>
<dbReference type="InterPro" id="IPR003753">
    <property type="entry name" value="Exonuc_VII_L"/>
</dbReference>
<dbReference type="GO" id="GO:0005737">
    <property type="term" value="C:cytoplasm"/>
    <property type="evidence" value="ECO:0007669"/>
    <property type="project" value="UniProtKB-SubCell"/>
</dbReference>
<comment type="catalytic activity">
    <reaction evidence="5 6">
        <text>Exonucleolytic cleavage in either 5'- to 3'- or 3'- to 5'-direction to yield nucleoside 5'-phosphates.</text>
        <dbReference type="EC" id="3.1.11.6"/>
    </reaction>
</comment>
<dbReference type="NCBIfam" id="TIGR00237">
    <property type="entry name" value="xseA"/>
    <property type="match status" value="1"/>
</dbReference>
<evidence type="ECO:0000313" key="10">
    <source>
        <dbReference type="EMBL" id="EEP69470.1"/>
    </source>
</evidence>
<comment type="function">
    <text evidence="5">Bidirectionally degrades single-stranded DNA into large acid-insoluble oligonucleotides, which are then degraded further into small acid-soluble oligonucleotides.</text>
</comment>
<organism evidence="10 11">
    <name type="scientific">Kingella oralis ATCC 51147</name>
    <dbReference type="NCBI Taxonomy" id="629741"/>
    <lineage>
        <taxon>Bacteria</taxon>
        <taxon>Pseudomonadati</taxon>
        <taxon>Pseudomonadota</taxon>
        <taxon>Betaproteobacteria</taxon>
        <taxon>Neisseriales</taxon>
        <taxon>Neisseriaceae</taxon>
        <taxon>Kingella</taxon>
    </lineage>
</organism>
<evidence type="ECO:0000256" key="3">
    <source>
        <dbReference type="ARBA" id="ARBA00022801"/>
    </source>
</evidence>
<dbReference type="CDD" id="cd04489">
    <property type="entry name" value="ExoVII_LU_OBF"/>
    <property type="match status" value="1"/>
</dbReference>
<dbReference type="GO" id="GO:0009318">
    <property type="term" value="C:exodeoxyribonuclease VII complex"/>
    <property type="evidence" value="ECO:0007669"/>
    <property type="project" value="UniProtKB-UniRule"/>
</dbReference>
<protein>
    <recommendedName>
        <fullName evidence="5">Exodeoxyribonuclease 7 large subunit</fullName>
        <ecNumber evidence="5">3.1.11.6</ecNumber>
    </recommendedName>
    <alternativeName>
        <fullName evidence="5">Exodeoxyribonuclease VII large subunit</fullName>
        <shortName evidence="5">Exonuclease VII large subunit</shortName>
    </alternativeName>
</protein>
<evidence type="ECO:0000259" key="8">
    <source>
        <dbReference type="Pfam" id="PF02601"/>
    </source>
</evidence>
<comment type="caution">
    <text evidence="10">The sequence shown here is derived from an EMBL/GenBank/DDBJ whole genome shotgun (WGS) entry which is preliminary data.</text>
</comment>
<dbReference type="EC" id="3.1.11.6" evidence="5"/>
<dbReference type="GO" id="GO:0003676">
    <property type="term" value="F:nucleic acid binding"/>
    <property type="evidence" value="ECO:0007669"/>
    <property type="project" value="InterPro"/>
</dbReference>
<dbReference type="Pfam" id="PF02601">
    <property type="entry name" value="Exonuc_VII_L"/>
    <property type="match status" value="1"/>
</dbReference>
<keyword evidence="2 5" id="KW-0540">Nuclease</keyword>
<feature type="coiled-coil region" evidence="7">
    <location>
        <begin position="287"/>
        <end position="322"/>
    </location>
</feature>
<keyword evidence="3 5" id="KW-0378">Hydrolase</keyword>
<evidence type="ECO:0000256" key="1">
    <source>
        <dbReference type="ARBA" id="ARBA00022490"/>
    </source>
</evidence>
<evidence type="ECO:0000256" key="5">
    <source>
        <dbReference type="HAMAP-Rule" id="MF_00378"/>
    </source>
</evidence>
<dbReference type="STRING" id="629741.GCWU000324_01384"/>
<dbReference type="Pfam" id="PF13742">
    <property type="entry name" value="tRNA_anti_2"/>
    <property type="match status" value="1"/>
</dbReference>
<feature type="domain" description="OB-fold nucleic acid binding" evidence="9">
    <location>
        <begin position="30"/>
        <end position="122"/>
    </location>
</feature>
<dbReference type="PANTHER" id="PTHR30008">
    <property type="entry name" value="EXODEOXYRIBONUCLEASE 7 LARGE SUBUNIT"/>
    <property type="match status" value="1"/>
</dbReference>
<comment type="subcellular location">
    <subcellularLocation>
        <location evidence="5 6">Cytoplasm</location>
    </subcellularLocation>
</comment>
<reference evidence="10" key="1">
    <citation type="submission" date="2009-04" db="EMBL/GenBank/DDBJ databases">
        <authorList>
            <person name="Weinstock G."/>
            <person name="Sodergren E."/>
            <person name="Clifton S."/>
            <person name="Fulton L."/>
            <person name="Fulton B."/>
            <person name="Courtney L."/>
            <person name="Fronick C."/>
            <person name="Harrison M."/>
            <person name="Strong C."/>
            <person name="Farmer C."/>
            <person name="Delahaunty K."/>
            <person name="Markovic C."/>
            <person name="Hall O."/>
            <person name="Minx P."/>
            <person name="Tomlinson C."/>
            <person name="Mitreva M."/>
            <person name="Nelson J."/>
            <person name="Hou S."/>
            <person name="Wollam A."/>
            <person name="Pepin K.H."/>
            <person name="Johnson M."/>
            <person name="Bhonagiri V."/>
            <person name="Nash W.E."/>
            <person name="Warren W."/>
            <person name="Chinwalla A."/>
            <person name="Mardis E.R."/>
            <person name="Wilson R.K."/>
        </authorList>
    </citation>
    <scope>NUCLEOTIDE SEQUENCE [LARGE SCALE GENOMIC DNA]</scope>
    <source>
        <strain evidence="10">ATCC 51147</strain>
    </source>
</reference>
<evidence type="ECO:0000256" key="4">
    <source>
        <dbReference type="ARBA" id="ARBA00022839"/>
    </source>
</evidence>
<evidence type="ECO:0000259" key="9">
    <source>
        <dbReference type="Pfam" id="PF13742"/>
    </source>
</evidence>
<dbReference type="EMBL" id="ACJW02000002">
    <property type="protein sequence ID" value="EEP69470.1"/>
    <property type="molecule type" value="Genomic_DNA"/>
</dbReference>
<dbReference type="HAMAP" id="MF_00378">
    <property type="entry name" value="Exonuc_7_L"/>
    <property type="match status" value="1"/>
</dbReference>
<dbReference type="GO" id="GO:0008855">
    <property type="term" value="F:exodeoxyribonuclease VII activity"/>
    <property type="evidence" value="ECO:0007669"/>
    <property type="project" value="UniProtKB-UniRule"/>
</dbReference>
<evidence type="ECO:0000256" key="2">
    <source>
        <dbReference type="ARBA" id="ARBA00022722"/>
    </source>
</evidence>
<dbReference type="GO" id="GO:0006308">
    <property type="term" value="P:DNA catabolic process"/>
    <property type="evidence" value="ECO:0007669"/>
    <property type="project" value="UniProtKB-UniRule"/>
</dbReference>
<dbReference type="InterPro" id="IPR025824">
    <property type="entry name" value="OB-fold_nuc-bd_dom"/>
</dbReference>
<evidence type="ECO:0000256" key="7">
    <source>
        <dbReference type="SAM" id="Coils"/>
    </source>
</evidence>
<evidence type="ECO:0000256" key="6">
    <source>
        <dbReference type="RuleBase" id="RU004355"/>
    </source>
</evidence>
<name>C4GGW5_9NEIS</name>
<keyword evidence="4 5" id="KW-0269">Exonuclease</keyword>
<gene>
    <name evidence="5 10" type="primary">xseA</name>
    <name evidence="10" type="ORF">GCWU000324_01384</name>
</gene>
<dbReference type="Proteomes" id="UP000003009">
    <property type="component" value="Unassembled WGS sequence"/>
</dbReference>
<keyword evidence="11" id="KW-1185">Reference proteome</keyword>
<keyword evidence="7" id="KW-0175">Coiled coil</keyword>
<dbReference type="InterPro" id="IPR020579">
    <property type="entry name" value="Exonuc_VII_lsu_C"/>
</dbReference>
<comment type="subunit">
    <text evidence="5">Heterooligomer composed of large and small subunits.</text>
</comment>
<sequence>MLNRLPEIQAAFFMWRTGNTMDDLFAPGALSVSELNSIADELLGQQFLGVWVAGEVSNLTRAASGHYYFLLKDDLAQVRCTLFKFAAARLAQPLREGEHIEVCGKIGIYAARGEFQINVNEVRQVGVGQLFERYERLKKKLDAEGLFAPERKQRLPENPQRIGVVTSLAAAALRDVVSTLRRRAPHIALVVYPTPVQGAGSEQQIAQAIRAADERAEVDVLIVCRGGGSLEDLWAFNEEAVARAIADCALPVVSGVGHETDFTLVDFVADVRAPTPTGAAELVSPNRAELLHKLANYQARFQAALQQRYQNAAQQMDFLAKQLQHPRQKWQTQRAQVAQWHAQLTWAMGQQLGGQRHRLTQAAQALRGQQPDVARLQQRVERFQAALSFGWQTRFQAASARLAKQADVLAAMSPHAVLERGFAIVHNARGQVVRDADSLKQGQTLHVSFAHGASDVQVLSLQKQGDLFD</sequence>
<proteinExistence type="inferred from homology"/>
<comment type="similarity">
    <text evidence="5 6">Belongs to the XseA family.</text>
</comment>
<accession>C4GGW5</accession>
<dbReference type="PANTHER" id="PTHR30008:SF0">
    <property type="entry name" value="EXODEOXYRIBONUCLEASE 7 LARGE SUBUNIT"/>
    <property type="match status" value="1"/>
</dbReference>
<dbReference type="HOGENOM" id="CLU_023625_3_1_4"/>
<feature type="domain" description="Exonuclease VII large subunit C-terminal" evidence="8">
    <location>
        <begin position="146"/>
        <end position="456"/>
    </location>
</feature>